<gene>
    <name evidence="4" type="primary">LOC115627298</name>
</gene>
<dbReference type="PROSITE" id="PS50072">
    <property type="entry name" value="CSA_PPIASE_2"/>
    <property type="match status" value="1"/>
</dbReference>
<dbReference type="InterPro" id="IPR029488">
    <property type="entry name" value="Hmw/CFAP97"/>
</dbReference>
<evidence type="ECO:0000313" key="4">
    <source>
        <dbReference type="RefSeq" id="XP_030378791.1"/>
    </source>
</evidence>
<accession>A0A6J2TQ53</accession>
<protein>
    <submittedName>
        <fullName evidence="4">Uncharacterized protein LOC115627298</fullName>
    </submittedName>
</protein>
<dbReference type="RefSeq" id="XP_030378791.1">
    <property type="nucleotide sequence ID" value="XM_030522931.1"/>
</dbReference>
<dbReference type="Pfam" id="PF00160">
    <property type="entry name" value="Pro_isomerase"/>
    <property type="match status" value="1"/>
</dbReference>
<dbReference type="Proteomes" id="UP000504634">
    <property type="component" value="Unplaced"/>
</dbReference>
<dbReference type="OrthoDB" id="193499at2759"/>
<feature type="domain" description="PPIase cyclophilin-type" evidence="2">
    <location>
        <begin position="208"/>
        <end position="356"/>
    </location>
</feature>
<dbReference type="AlphaFoldDB" id="A0A6J2TQ53"/>
<dbReference type="Gene3D" id="2.40.100.10">
    <property type="entry name" value="Cyclophilin-like"/>
    <property type="match status" value="1"/>
</dbReference>
<reference evidence="4" key="1">
    <citation type="submission" date="2025-08" db="UniProtKB">
        <authorList>
            <consortium name="RefSeq"/>
        </authorList>
    </citation>
    <scope>IDENTIFICATION</scope>
    <source>
        <strain evidence="4">11010-0011.00</strain>
        <tissue evidence="4">Whole body</tissue>
    </source>
</reference>
<keyword evidence="3" id="KW-1185">Reference proteome</keyword>
<dbReference type="GeneID" id="115627298"/>
<organism evidence="3 4">
    <name type="scientific">Drosophila lebanonensis</name>
    <name type="common">Fruit fly</name>
    <name type="synonym">Scaptodrosophila lebanonensis</name>
    <dbReference type="NCBI Taxonomy" id="7225"/>
    <lineage>
        <taxon>Eukaryota</taxon>
        <taxon>Metazoa</taxon>
        <taxon>Ecdysozoa</taxon>
        <taxon>Arthropoda</taxon>
        <taxon>Hexapoda</taxon>
        <taxon>Insecta</taxon>
        <taxon>Pterygota</taxon>
        <taxon>Neoptera</taxon>
        <taxon>Endopterygota</taxon>
        <taxon>Diptera</taxon>
        <taxon>Brachycera</taxon>
        <taxon>Muscomorpha</taxon>
        <taxon>Ephydroidea</taxon>
        <taxon>Drosophilidae</taxon>
        <taxon>Scaptodrosophila</taxon>
    </lineage>
</organism>
<dbReference type="InterPro" id="IPR029000">
    <property type="entry name" value="Cyclophilin-like_dom_sf"/>
</dbReference>
<proteinExistence type="inferred from homology"/>
<evidence type="ECO:0000256" key="1">
    <source>
        <dbReference type="ARBA" id="ARBA00008315"/>
    </source>
</evidence>
<evidence type="ECO:0000259" key="2">
    <source>
        <dbReference type="PROSITE" id="PS50072"/>
    </source>
</evidence>
<comment type="similarity">
    <text evidence="1">Belongs to the CFAP97 family.</text>
</comment>
<sequence length="357" mass="40955">MSLRKRKETPLMNAAMRIRRENYIAHRKRVRFVHSLVDSTEPRVPPRSLADIDMLLVDASCYQQRTRDNVRMLLNLARTMRTRGRLDTRSCPNLESTSMQPTMLIHLKRLDKANIKLGKRILFAQLFGKSLCHGCAPTPYSSLVLSPSYQRRPESDSKLCLSVYSAVHEGKDEKEIFSKYAGWDLEMPDDKIELTRLLRPRIVLHFGSVDGRPLGVVVFQLYTEAAPLIVLELIRQCMSHKPHKFSVRRIFPTLWMDCYLQGNKTPLKGPIEFDTRVIDHGRQGYVLSCAKDYCLNGFPGAILNFTISFKPLRVLNGKRVGFGRVLRGARIIHSMELYGTRNGKMSKRVIVTHCDVL</sequence>
<name>A0A6J2TQ53_DROLE</name>
<evidence type="ECO:0000313" key="3">
    <source>
        <dbReference type="Proteomes" id="UP000504634"/>
    </source>
</evidence>
<dbReference type="GO" id="GO:0003755">
    <property type="term" value="F:peptidyl-prolyl cis-trans isomerase activity"/>
    <property type="evidence" value="ECO:0007669"/>
    <property type="project" value="InterPro"/>
</dbReference>
<dbReference type="Pfam" id="PF13879">
    <property type="entry name" value="Hmw_CFAP97"/>
    <property type="match status" value="1"/>
</dbReference>
<dbReference type="SUPFAM" id="SSF50891">
    <property type="entry name" value="Cyclophilin-like"/>
    <property type="match status" value="1"/>
</dbReference>
<dbReference type="InterPro" id="IPR002130">
    <property type="entry name" value="Cyclophilin-type_PPIase_dom"/>
</dbReference>